<accession>A0A517RE73</accession>
<proteinExistence type="predicted"/>
<dbReference type="OrthoDB" id="9976484at2"/>
<gene>
    <name evidence="2" type="ORF">Pan241w_22560</name>
</gene>
<dbReference type="EMBL" id="CP036269">
    <property type="protein sequence ID" value="QDT42175.1"/>
    <property type="molecule type" value="Genomic_DNA"/>
</dbReference>
<keyword evidence="1" id="KW-1133">Transmembrane helix</keyword>
<keyword evidence="1" id="KW-0812">Transmembrane</keyword>
<evidence type="ECO:0000256" key="1">
    <source>
        <dbReference type="SAM" id="Phobius"/>
    </source>
</evidence>
<evidence type="ECO:0000313" key="3">
    <source>
        <dbReference type="Proteomes" id="UP000317171"/>
    </source>
</evidence>
<dbReference type="RefSeq" id="WP_145214953.1">
    <property type="nucleotide sequence ID" value="NZ_CP036269.1"/>
</dbReference>
<dbReference type="Proteomes" id="UP000317171">
    <property type="component" value="Chromosome"/>
</dbReference>
<evidence type="ECO:0000313" key="2">
    <source>
        <dbReference type="EMBL" id="QDT42175.1"/>
    </source>
</evidence>
<name>A0A517RE73_9PLAN</name>
<keyword evidence="3" id="KW-1185">Reference proteome</keyword>
<sequence>MFHRYDSPVFYKGLEYHFETAIPSLTEIRDKMTEVSSLPVLITEEENLENPSYSNKLAFACLPQVKLGLDFSQEAKIVSLEPYIVERTLCWTIELALRNLGGRKKCRTAVEDPDEYERAEARCGKQMYYYCHCLSERDLRRRHRRTLLWKWYAALIVLPSSLILYPFYSVWEELKSFWNGVKSFWNNLEWDFKWDRK</sequence>
<reference evidence="2 3" key="1">
    <citation type="submission" date="2019-02" db="EMBL/GenBank/DDBJ databases">
        <title>Deep-cultivation of Planctomycetes and their phenomic and genomic characterization uncovers novel biology.</title>
        <authorList>
            <person name="Wiegand S."/>
            <person name="Jogler M."/>
            <person name="Boedeker C."/>
            <person name="Pinto D."/>
            <person name="Vollmers J."/>
            <person name="Rivas-Marin E."/>
            <person name="Kohn T."/>
            <person name="Peeters S.H."/>
            <person name="Heuer A."/>
            <person name="Rast P."/>
            <person name="Oberbeckmann S."/>
            <person name="Bunk B."/>
            <person name="Jeske O."/>
            <person name="Meyerdierks A."/>
            <person name="Storesund J.E."/>
            <person name="Kallscheuer N."/>
            <person name="Luecker S."/>
            <person name="Lage O.M."/>
            <person name="Pohl T."/>
            <person name="Merkel B.J."/>
            <person name="Hornburger P."/>
            <person name="Mueller R.-W."/>
            <person name="Bruemmer F."/>
            <person name="Labrenz M."/>
            <person name="Spormann A.M."/>
            <person name="Op den Camp H."/>
            <person name="Overmann J."/>
            <person name="Amann R."/>
            <person name="Jetten M.S.M."/>
            <person name="Mascher T."/>
            <person name="Medema M.H."/>
            <person name="Devos D.P."/>
            <person name="Kaster A.-K."/>
            <person name="Ovreas L."/>
            <person name="Rohde M."/>
            <person name="Galperin M.Y."/>
            <person name="Jogler C."/>
        </authorList>
    </citation>
    <scope>NUCLEOTIDE SEQUENCE [LARGE SCALE GENOMIC DNA]</scope>
    <source>
        <strain evidence="2 3">Pan241w</strain>
    </source>
</reference>
<feature type="transmembrane region" description="Helical" evidence="1">
    <location>
        <begin position="147"/>
        <end position="168"/>
    </location>
</feature>
<keyword evidence="1" id="KW-0472">Membrane</keyword>
<protein>
    <submittedName>
        <fullName evidence="2">Uncharacterized protein</fullName>
    </submittedName>
</protein>
<dbReference type="AlphaFoldDB" id="A0A517RE73"/>
<organism evidence="2 3">
    <name type="scientific">Gimesia alba</name>
    <dbReference type="NCBI Taxonomy" id="2527973"/>
    <lineage>
        <taxon>Bacteria</taxon>
        <taxon>Pseudomonadati</taxon>
        <taxon>Planctomycetota</taxon>
        <taxon>Planctomycetia</taxon>
        <taxon>Planctomycetales</taxon>
        <taxon>Planctomycetaceae</taxon>
        <taxon>Gimesia</taxon>
    </lineage>
</organism>
<dbReference type="KEGG" id="gaz:Pan241w_22560"/>